<evidence type="ECO:0000313" key="4">
    <source>
        <dbReference type="EMBL" id="CRY95212.1"/>
    </source>
</evidence>
<dbReference type="GO" id="GO:0004803">
    <property type="term" value="F:transposase activity"/>
    <property type="evidence" value="ECO:0007669"/>
    <property type="project" value="InterPro"/>
</dbReference>
<dbReference type="GO" id="GO:0006313">
    <property type="term" value="P:DNA transposition"/>
    <property type="evidence" value="ECO:0007669"/>
    <property type="project" value="InterPro"/>
</dbReference>
<dbReference type="Pfam" id="PF00872">
    <property type="entry name" value="Transposase_mut"/>
    <property type="match status" value="1"/>
</dbReference>
<evidence type="ECO:0000256" key="2">
    <source>
        <dbReference type="ARBA" id="ARBA00023125"/>
    </source>
</evidence>
<organism evidence="4">
    <name type="scientific">uncultured prokaryote</name>
    <dbReference type="NCBI Taxonomy" id="198431"/>
    <lineage>
        <taxon>unclassified sequences</taxon>
        <taxon>environmental samples</taxon>
    </lineage>
</organism>
<keyword evidence="1" id="KW-0815">Transposition</keyword>
<sequence>MPKTTKEKDQIDQLIDQLDLSGITQEEMFGEGGLIKTLTSRLLNKALEAEMDHHLGYRKNSVAGNNSGNSRNGHTTKKVLTNDQEVEIEVPRDRNGEFEPAIVPKYSKRIELFNDQILSLYSRGMTTREIVGHLKEIYNVDVSPALISDVTNAVMDDVNEWRRRPLAETYAVVYLDALRINSRESGKNQNKALYIALGINMEGRKEVLGMYLADNEGAKFWMSVLSDLKARGVKDILFACMDGLTGFPEAVRAIFPNTIVQLCIVHMVRNSTKFVSYKDLKAICRDLKKIYSSANEEEALDALEAFGEIWDSKYPMIRKSWESHWNDLKEFFSYPEEIRKLIYTTNAIESLNYTLRKVTKNRNAFPDDDSVYKIMYLAIKNISQKWTMPVRNWGVIINQLSIMFGDRVKL</sequence>
<dbReference type="GO" id="GO:0003677">
    <property type="term" value="F:DNA binding"/>
    <property type="evidence" value="ECO:0007669"/>
    <property type="project" value="UniProtKB-KW"/>
</dbReference>
<dbReference type="PANTHER" id="PTHR33217">
    <property type="entry name" value="TRANSPOSASE FOR INSERTION SEQUENCE ELEMENT IS1081"/>
    <property type="match status" value="1"/>
</dbReference>
<accession>A0A0H5QGZ4</accession>
<reference evidence="4" key="2">
    <citation type="submission" date="2015-07" db="EMBL/GenBank/DDBJ databases">
        <title>Plasmids, circular viruses and viroids from rat gut.</title>
        <authorList>
            <person name="Jorgensen T.J."/>
            <person name="Hansen M.A."/>
            <person name="Xu Z."/>
            <person name="Tabak M.A."/>
            <person name="Sorensen S.J."/>
            <person name="Hansen L.H."/>
        </authorList>
    </citation>
    <scope>NUCLEOTIDE SEQUENCE</scope>
    <source>
        <strain evidence="4">RGRH0544</strain>
    </source>
</reference>
<dbReference type="AlphaFoldDB" id="A0A0H5QGZ4"/>
<keyword evidence="3" id="KW-0233">DNA recombination</keyword>
<dbReference type="InterPro" id="IPR001207">
    <property type="entry name" value="Transposase_mutator"/>
</dbReference>
<dbReference type="EMBL" id="LN853177">
    <property type="protein sequence ID" value="CRY95212.1"/>
    <property type="molecule type" value="Genomic_DNA"/>
</dbReference>
<name>A0A0H5QGZ4_9ZZZZ</name>
<evidence type="ECO:0008006" key="5">
    <source>
        <dbReference type="Google" id="ProtNLM"/>
    </source>
</evidence>
<protein>
    <recommendedName>
        <fullName evidence="5">Mutator family transposase</fullName>
    </recommendedName>
</protein>
<evidence type="ECO:0000256" key="3">
    <source>
        <dbReference type="ARBA" id="ARBA00023172"/>
    </source>
</evidence>
<dbReference type="PANTHER" id="PTHR33217:SF5">
    <property type="entry name" value="MUTATOR FAMILY TRANSPOSASE"/>
    <property type="match status" value="1"/>
</dbReference>
<reference evidence="4" key="1">
    <citation type="submission" date="2015-06" db="EMBL/GenBank/DDBJ databases">
        <authorList>
            <person name="Joergensen T."/>
        </authorList>
    </citation>
    <scope>NUCLEOTIDE SEQUENCE</scope>
    <source>
        <strain evidence="4">RGRH0544</strain>
    </source>
</reference>
<keyword evidence="2" id="KW-0238">DNA-binding</keyword>
<proteinExistence type="predicted"/>
<evidence type="ECO:0000256" key="1">
    <source>
        <dbReference type="ARBA" id="ARBA00022578"/>
    </source>
</evidence>
<dbReference type="NCBIfam" id="NF033543">
    <property type="entry name" value="transpos_IS256"/>
    <property type="match status" value="1"/>
</dbReference>